<organism evidence="2 3">
    <name type="scientific">Heracleum sosnowskyi</name>
    <dbReference type="NCBI Taxonomy" id="360622"/>
    <lineage>
        <taxon>Eukaryota</taxon>
        <taxon>Viridiplantae</taxon>
        <taxon>Streptophyta</taxon>
        <taxon>Embryophyta</taxon>
        <taxon>Tracheophyta</taxon>
        <taxon>Spermatophyta</taxon>
        <taxon>Magnoliopsida</taxon>
        <taxon>eudicotyledons</taxon>
        <taxon>Gunneridae</taxon>
        <taxon>Pentapetalae</taxon>
        <taxon>asterids</taxon>
        <taxon>campanulids</taxon>
        <taxon>Apiales</taxon>
        <taxon>Apiaceae</taxon>
        <taxon>Apioideae</taxon>
        <taxon>apioid superclade</taxon>
        <taxon>Tordylieae</taxon>
        <taxon>Tordyliinae</taxon>
        <taxon>Heracleum</taxon>
    </lineage>
</organism>
<reference evidence="2" key="2">
    <citation type="submission" date="2023-05" db="EMBL/GenBank/DDBJ databases">
        <authorList>
            <person name="Schelkunov M.I."/>
        </authorList>
    </citation>
    <scope>NUCLEOTIDE SEQUENCE</scope>
    <source>
        <strain evidence="2">Hsosn_3</strain>
        <tissue evidence="2">Leaf</tissue>
    </source>
</reference>
<gene>
    <name evidence="2" type="ORF">POM88_030492</name>
</gene>
<feature type="region of interest" description="Disordered" evidence="1">
    <location>
        <begin position="32"/>
        <end position="71"/>
    </location>
</feature>
<accession>A0AAD8MIT1</accession>
<feature type="compositionally biased region" description="Polar residues" evidence="1">
    <location>
        <begin position="50"/>
        <end position="59"/>
    </location>
</feature>
<name>A0AAD8MIT1_9APIA</name>
<evidence type="ECO:0000313" key="2">
    <source>
        <dbReference type="EMBL" id="KAK1374299.1"/>
    </source>
</evidence>
<dbReference type="EMBL" id="JAUIZM010000007">
    <property type="protein sequence ID" value="KAK1374299.1"/>
    <property type="molecule type" value="Genomic_DNA"/>
</dbReference>
<evidence type="ECO:0000313" key="3">
    <source>
        <dbReference type="Proteomes" id="UP001237642"/>
    </source>
</evidence>
<sequence>MVVVIEEEREVKGVGEEVDGEMAMEEKMVVEREGAREEIGRKEDMERVRSSQSTQSTPEELTLDPPPSLNTLKKIHRKNELCLTLQARPRKKGRTLLHPRQIVAEVLGAYKAA</sequence>
<evidence type="ECO:0000256" key="1">
    <source>
        <dbReference type="SAM" id="MobiDB-lite"/>
    </source>
</evidence>
<dbReference type="Proteomes" id="UP001237642">
    <property type="component" value="Unassembled WGS sequence"/>
</dbReference>
<comment type="caution">
    <text evidence="2">The sequence shown here is derived from an EMBL/GenBank/DDBJ whole genome shotgun (WGS) entry which is preliminary data.</text>
</comment>
<reference evidence="2" key="1">
    <citation type="submission" date="2023-02" db="EMBL/GenBank/DDBJ databases">
        <title>Genome of toxic invasive species Heracleum sosnowskyi carries increased number of genes despite the absence of recent whole-genome duplications.</title>
        <authorList>
            <person name="Schelkunov M."/>
            <person name="Shtratnikova V."/>
            <person name="Makarenko M."/>
            <person name="Klepikova A."/>
            <person name="Omelchenko D."/>
            <person name="Novikova G."/>
            <person name="Obukhova E."/>
            <person name="Bogdanov V."/>
            <person name="Penin A."/>
            <person name="Logacheva M."/>
        </authorList>
    </citation>
    <scope>NUCLEOTIDE SEQUENCE</scope>
    <source>
        <strain evidence="2">Hsosn_3</strain>
        <tissue evidence="2">Leaf</tissue>
    </source>
</reference>
<protein>
    <submittedName>
        <fullName evidence="2">Uncharacterized protein</fullName>
    </submittedName>
</protein>
<dbReference type="AlphaFoldDB" id="A0AAD8MIT1"/>
<keyword evidence="3" id="KW-1185">Reference proteome</keyword>
<proteinExistence type="predicted"/>
<feature type="compositionally biased region" description="Basic and acidic residues" evidence="1">
    <location>
        <begin position="32"/>
        <end position="49"/>
    </location>
</feature>